<dbReference type="Pfam" id="PF07866">
    <property type="entry name" value="DUF1653"/>
    <property type="match status" value="1"/>
</dbReference>
<organism evidence="2">
    <name type="scientific">Siphoviridae sp. ctmqu18</name>
    <dbReference type="NCBI Taxonomy" id="2825655"/>
    <lineage>
        <taxon>Viruses</taxon>
        <taxon>Duplodnaviria</taxon>
        <taxon>Heunggongvirae</taxon>
        <taxon>Uroviricota</taxon>
        <taxon>Caudoviricetes</taxon>
    </lineage>
</organism>
<dbReference type="InterPro" id="IPR037135">
    <property type="entry name" value="DUF1653-like_dom_sf"/>
</dbReference>
<feature type="domain" description="DUF1653" evidence="1">
    <location>
        <begin position="10"/>
        <end position="69"/>
    </location>
</feature>
<evidence type="ECO:0000259" key="1">
    <source>
        <dbReference type="Pfam" id="PF07866"/>
    </source>
</evidence>
<name>A0A8S5V615_9CAUD</name>
<dbReference type="Gene3D" id="2.30.30.320">
    <property type="entry name" value="DUF1653-like domain"/>
    <property type="match status" value="1"/>
</dbReference>
<evidence type="ECO:0000313" key="2">
    <source>
        <dbReference type="EMBL" id="DAG02192.1"/>
    </source>
</evidence>
<protein>
    <recommendedName>
        <fullName evidence="1">DUF1653 domain-containing protein</fullName>
    </recommendedName>
</protein>
<reference evidence="2" key="1">
    <citation type="journal article" date="2021" name="Proc. Natl. Acad. Sci. U.S.A.">
        <title>A Catalog of Tens of Thousands of Viruses from Human Metagenomes Reveals Hidden Associations with Chronic Diseases.</title>
        <authorList>
            <person name="Tisza M.J."/>
            <person name="Buck C.B."/>
        </authorList>
    </citation>
    <scope>NUCLEOTIDE SEQUENCE</scope>
    <source>
        <strain evidence="2">Ctmqu18</strain>
    </source>
</reference>
<sequence length="76" mass="9158">MRDLPKSGEVYRHFKNGWYKVIGIALHTETEERLVIYQSLSGDRGIFARPVSSFLEEVDKKKYPWCNQRYRMEKFK</sequence>
<accession>A0A8S5V615</accession>
<dbReference type="EMBL" id="BK016207">
    <property type="protein sequence ID" value="DAG02192.1"/>
    <property type="molecule type" value="Genomic_DNA"/>
</dbReference>
<dbReference type="InterPro" id="IPR023387">
    <property type="entry name" value="DUF1653-like_dom"/>
</dbReference>
<proteinExistence type="predicted"/>